<dbReference type="Gene3D" id="3.30.1600.10">
    <property type="entry name" value="SIR2/SIRT2 'Small Domain"/>
    <property type="match status" value="1"/>
</dbReference>
<dbReference type="GO" id="GO:0070403">
    <property type="term" value="F:NAD+ binding"/>
    <property type="evidence" value="ECO:0007669"/>
    <property type="project" value="InterPro"/>
</dbReference>
<feature type="binding site" evidence="4">
    <location>
        <position position="161"/>
    </location>
    <ligand>
        <name>Zn(2+)</name>
        <dbReference type="ChEBI" id="CHEBI:29105"/>
    </ligand>
</feature>
<reference evidence="6 7" key="1">
    <citation type="submission" date="2020-08" db="EMBL/GenBank/DDBJ databases">
        <title>Whole genome shotgun sequence of Actinocatenispora thailandica NBRC 105041.</title>
        <authorList>
            <person name="Komaki H."/>
            <person name="Tamura T."/>
        </authorList>
    </citation>
    <scope>NUCLEOTIDE SEQUENCE [LARGE SCALE GENOMIC DNA]</scope>
    <source>
        <strain evidence="6 7">NBRC 105041</strain>
    </source>
</reference>
<evidence type="ECO:0000256" key="3">
    <source>
        <dbReference type="ARBA" id="ARBA00023027"/>
    </source>
</evidence>
<dbReference type="GO" id="GO:0046872">
    <property type="term" value="F:metal ion binding"/>
    <property type="evidence" value="ECO:0007669"/>
    <property type="project" value="UniProtKB-KW"/>
</dbReference>
<dbReference type="InterPro" id="IPR026591">
    <property type="entry name" value="Sirtuin_cat_small_dom_sf"/>
</dbReference>
<keyword evidence="4" id="KW-0862">Zinc</keyword>
<evidence type="ECO:0000256" key="1">
    <source>
        <dbReference type="ARBA" id="ARBA00012928"/>
    </source>
</evidence>
<dbReference type="Pfam" id="PF02146">
    <property type="entry name" value="SIR2"/>
    <property type="match status" value="1"/>
</dbReference>
<dbReference type="EMBL" id="AP023355">
    <property type="protein sequence ID" value="BCJ35821.1"/>
    <property type="molecule type" value="Genomic_DNA"/>
</dbReference>
<dbReference type="SUPFAM" id="SSF52467">
    <property type="entry name" value="DHS-like NAD/FAD-binding domain"/>
    <property type="match status" value="1"/>
</dbReference>
<dbReference type="InterPro" id="IPR029035">
    <property type="entry name" value="DHS-like_NAD/FAD-binding_dom"/>
</dbReference>
<keyword evidence="3" id="KW-0520">NAD</keyword>
<dbReference type="PANTHER" id="PTHR11085">
    <property type="entry name" value="NAD-DEPENDENT PROTEIN DEACYLASE SIRTUIN-5, MITOCHONDRIAL-RELATED"/>
    <property type="match status" value="1"/>
</dbReference>
<evidence type="ECO:0000313" key="7">
    <source>
        <dbReference type="Proteomes" id="UP000611640"/>
    </source>
</evidence>
<feature type="active site" description="Proton acceptor" evidence="4">
    <location>
        <position position="128"/>
    </location>
</feature>
<dbReference type="KEGG" id="atl:Athai_33240"/>
<dbReference type="EC" id="2.3.1.286" evidence="1"/>
<evidence type="ECO:0000313" key="6">
    <source>
        <dbReference type="EMBL" id="BCJ35821.1"/>
    </source>
</evidence>
<dbReference type="InterPro" id="IPR050134">
    <property type="entry name" value="NAD-dep_sirtuin_deacylases"/>
</dbReference>
<accession>A0A7R7DQH5</accession>
<gene>
    <name evidence="6" type="primary">cobB2</name>
    <name evidence="6" type="ORF">Athai_33240</name>
</gene>
<dbReference type="InterPro" id="IPR003000">
    <property type="entry name" value="Sirtuin"/>
</dbReference>
<dbReference type="Gene3D" id="3.40.50.1220">
    <property type="entry name" value="TPP-binding domain"/>
    <property type="match status" value="1"/>
</dbReference>
<keyword evidence="7" id="KW-1185">Reference proteome</keyword>
<organism evidence="6 7">
    <name type="scientific">Actinocatenispora thailandica</name>
    <dbReference type="NCBI Taxonomy" id="227318"/>
    <lineage>
        <taxon>Bacteria</taxon>
        <taxon>Bacillati</taxon>
        <taxon>Actinomycetota</taxon>
        <taxon>Actinomycetes</taxon>
        <taxon>Micromonosporales</taxon>
        <taxon>Micromonosporaceae</taxon>
        <taxon>Actinocatenispora</taxon>
    </lineage>
</organism>
<dbReference type="InterPro" id="IPR026590">
    <property type="entry name" value="Ssirtuin_cat_dom"/>
</dbReference>
<feature type="binding site" evidence="4">
    <location>
        <position position="139"/>
    </location>
    <ligand>
        <name>Zn(2+)</name>
        <dbReference type="ChEBI" id="CHEBI:29105"/>
    </ligand>
</feature>
<feature type="binding site" evidence="4">
    <location>
        <position position="136"/>
    </location>
    <ligand>
        <name>Zn(2+)</name>
        <dbReference type="ChEBI" id="CHEBI:29105"/>
    </ligand>
</feature>
<dbReference type="PANTHER" id="PTHR11085:SF4">
    <property type="entry name" value="NAD-DEPENDENT PROTEIN DEACYLASE"/>
    <property type="match status" value="1"/>
</dbReference>
<protein>
    <recommendedName>
        <fullName evidence="1">protein acetyllysine N-acetyltransferase</fullName>
        <ecNumber evidence="1">2.3.1.286</ecNumber>
    </recommendedName>
</protein>
<dbReference type="RefSeq" id="WP_203962291.1">
    <property type="nucleotide sequence ID" value="NZ_AP023355.1"/>
</dbReference>
<evidence type="ECO:0000256" key="2">
    <source>
        <dbReference type="ARBA" id="ARBA00022679"/>
    </source>
</evidence>
<dbReference type="Proteomes" id="UP000611640">
    <property type="component" value="Chromosome"/>
</dbReference>
<dbReference type="GO" id="GO:0017136">
    <property type="term" value="F:histone deacetylase activity, NAD-dependent"/>
    <property type="evidence" value="ECO:0007669"/>
    <property type="project" value="TreeGrafter"/>
</dbReference>
<dbReference type="CDD" id="cd01407">
    <property type="entry name" value="SIR2-fam"/>
    <property type="match status" value="1"/>
</dbReference>
<sequence>MRPDVGGTAIDEAAEWLRAADRITVLTGAGISTESGIPDFRGPDGVWTRDPEAAGLVSLPDYLADEDVRRRAWLARRDNPAWHATPNAAHLALVELERAGRLWATITQNIDGLHQRAGADPSRVIELHGTLYQVECLQCGRRVPMTEALDRVASGDPDPACTACGGVLKAATIAFGQPLDPSVLSTATAAAVAADVFVAIGTSLTVHPAAGLVDLAAAAGARVVIVNAEPTPYDAIAARRLAAPIGAVVPALVHRVLQGNG</sequence>
<dbReference type="AlphaFoldDB" id="A0A7R7DQH5"/>
<evidence type="ECO:0000256" key="4">
    <source>
        <dbReference type="PROSITE-ProRule" id="PRU00236"/>
    </source>
</evidence>
<proteinExistence type="predicted"/>
<feature type="domain" description="Deacetylase sirtuin-type" evidence="5">
    <location>
        <begin position="3"/>
        <end position="259"/>
    </location>
</feature>
<name>A0A7R7DQH5_9ACTN</name>
<keyword evidence="2" id="KW-0808">Transferase</keyword>
<keyword evidence="4" id="KW-0479">Metal-binding</keyword>
<dbReference type="PROSITE" id="PS50305">
    <property type="entry name" value="SIRTUIN"/>
    <property type="match status" value="1"/>
</dbReference>
<evidence type="ECO:0000259" key="5">
    <source>
        <dbReference type="PROSITE" id="PS50305"/>
    </source>
</evidence>
<feature type="binding site" evidence="4">
    <location>
        <position position="164"/>
    </location>
    <ligand>
        <name>Zn(2+)</name>
        <dbReference type="ChEBI" id="CHEBI:29105"/>
    </ligand>
</feature>